<feature type="region of interest" description="Disordered" evidence="1">
    <location>
        <begin position="165"/>
        <end position="197"/>
    </location>
</feature>
<feature type="transmembrane region" description="Helical" evidence="2">
    <location>
        <begin position="21"/>
        <end position="39"/>
    </location>
</feature>
<feature type="transmembrane region" description="Helical" evidence="2">
    <location>
        <begin position="254"/>
        <end position="273"/>
    </location>
</feature>
<organism evidence="3 4">
    <name type="scientific">Streptomyces wuyuanensis</name>
    <dbReference type="NCBI Taxonomy" id="1196353"/>
    <lineage>
        <taxon>Bacteria</taxon>
        <taxon>Bacillati</taxon>
        <taxon>Actinomycetota</taxon>
        <taxon>Actinomycetes</taxon>
        <taxon>Kitasatosporales</taxon>
        <taxon>Streptomycetaceae</taxon>
        <taxon>Streptomyces</taxon>
    </lineage>
</organism>
<keyword evidence="2" id="KW-0472">Membrane</keyword>
<feature type="transmembrane region" description="Helical" evidence="2">
    <location>
        <begin position="280"/>
        <end position="300"/>
    </location>
</feature>
<feature type="transmembrane region" description="Helical" evidence="2">
    <location>
        <begin position="133"/>
        <end position="153"/>
    </location>
</feature>
<name>A0A1G9P4K3_9ACTN</name>
<dbReference type="Proteomes" id="UP000199063">
    <property type="component" value="Unassembled WGS sequence"/>
</dbReference>
<feature type="region of interest" description="Disordered" evidence="1">
    <location>
        <begin position="355"/>
        <end position="398"/>
    </location>
</feature>
<keyword evidence="2" id="KW-1133">Transmembrane helix</keyword>
<dbReference type="EMBL" id="FNHI01000002">
    <property type="protein sequence ID" value="SDL93431.1"/>
    <property type="molecule type" value="Genomic_DNA"/>
</dbReference>
<feature type="transmembrane region" description="Helical" evidence="2">
    <location>
        <begin position="202"/>
        <end position="221"/>
    </location>
</feature>
<keyword evidence="2" id="KW-0812">Transmembrane</keyword>
<evidence type="ECO:0000313" key="3">
    <source>
        <dbReference type="EMBL" id="SDL93431.1"/>
    </source>
</evidence>
<accession>A0A1G9P4K3</accession>
<feature type="transmembrane region" description="Helical" evidence="2">
    <location>
        <begin position="72"/>
        <end position="89"/>
    </location>
</feature>
<reference evidence="4" key="1">
    <citation type="submission" date="2016-10" db="EMBL/GenBank/DDBJ databases">
        <authorList>
            <person name="Varghese N."/>
            <person name="Submissions S."/>
        </authorList>
    </citation>
    <scope>NUCLEOTIDE SEQUENCE [LARGE SCALE GENOMIC DNA]</scope>
    <source>
        <strain evidence="4">CGMCC 4.7042</strain>
    </source>
</reference>
<keyword evidence="4" id="KW-1185">Reference proteome</keyword>
<evidence type="ECO:0000256" key="2">
    <source>
        <dbReference type="SAM" id="Phobius"/>
    </source>
</evidence>
<evidence type="ECO:0000313" key="4">
    <source>
        <dbReference type="Proteomes" id="UP000199063"/>
    </source>
</evidence>
<sequence length="398" mass="40580">MSARREPWNIAPVTLTRGSRATGFALCAALAAITASWIVRDLRAADGPAALWWFWAGDGRTLLSARQLTTTLHDPLLLVGYAVAGFAAGRSRVAAGALVAAAVVTLAVRLPGLWLLSAHWMDLRATGELRGRALVSVFTALAVAVGLIITVAAGRRPADAPYRAAEHGTAPYGTAPHQRSSYGTAPHGGGPPAAGAARPRRGALLTAFVLLTAAAAVRAAWELYWTAQLPGSSYAGRFTGRADLLLPLLGAPPGWLNTAVVALSLTAAGGVLFRASVARPLGLAAAGLLTASGISGIALSVRLDLLDHFGALPAVDRLTVGSWVFELAAGVITLGVLARGDAAAGPSVAERLRPGFWDRERGTGRPGAEVTGHRDGGPHDLGAGGAGLGPPPSSPPGR</sequence>
<feature type="compositionally biased region" description="Pro residues" evidence="1">
    <location>
        <begin position="389"/>
        <end position="398"/>
    </location>
</feature>
<dbReference type="AlphaFoldDB" id="A0A1G9P4K3"/>
<protein>
    <submittedName>
        <fullName evidence="3">Uncharacterized protein</fullName>
    </submittedName>
</protein>
<proteinExistence type="predicted"/>
<feature type="transmembrane region" description="Helical" evidence="2">
    <location>
        <begin position="96"/>
        <end position="121"/>
    </location>
</feature>
<feature type="transmembrane region" description="Helical" evidence="2">
    <location>
        <begin position="320"/>
        <end position="338"/>
    </location>
</feature>
<gene>
    <name evidence="3" type="ORF">SAMN05444921_102278</name>
</gene>
<evidence type="ECO:0000256" key="1">
    <source>
        <dbReference type="SAM" id="MobiDB-lite"/>
    </source>
</evidence>